<feature type="domain" description="BZIP" evidence="2">
    <location>
        <begin position="38"/>
        <end position="52"/>
    </location>
</feature>
<feature type="compositionally biased region" description="Low complexity" evidence="1">
    <location>
        <begin position="166"/>
        <end position="176"/>
    </location>
</feature>
<comment type="caution">
    <text evidence="3">The sequence shown here is derived from an EMBL/GenBank/DDBJ whole genome shotgun (WGS) entry which is preliminary data.</text>
</comment>
<evidence type="ECO:0000256" key="1">
    <source>
        <dbReference type="SAM" id="MobiDB-lite"/>
    </source>
</evidence>
<dbReference type="STRING" id="105984.A0A427XZY1"/>
<dbReference type="CDD" id="cd14688">
    <property type="entry name" value="bZIP_YAP"/>
    <property type="match status" value="1"/>
</dbReference>
<dbReference type="SUPFAM" id="SSF57959">
    <property type="entry name" value="Leucine zipper domain"/>
    <property type="match status" value="1"/>
</dbReference>
<name>A0A427XZY1_9TREE</name>
<dbReference type="Pfam" id="PF11905">
    <property type="entry name" value="DUF3425"/>
    <property type="match status" value="1"/>
</dbReference>
<sequence>MAPKKADMDRDADDDSSRGGSAAPEGEDGKKSSSTQIRKAQNRIAQREFRLRKQQYIRDLEARVEILSGDKEERIELMLLLVRNLLKENKDLRAMVKSMASFLGEGLGSCLPRLGLNSAQLDAMLNRSDTDTAYEAFISLKATKELEKTNPGIDLPGELRPRHDSGSNPGSSAGAGSQIGVPKRKRDHDSPPPIADLEDKRPRAGSPQTSLEQVGDFGTWDFLFPDPELSAVAGPGPSSVGLEGGMFGAPRPDLQLAQQMNANSASSRQNGTPATNSGNDGEAATPDADRQRSLRQAVAHMTNRPSAGPRSPLIITAANNMTPREVEDRKRMQEELRQSIEVSQGEEAAERKTEALQLITYHMNNFRINHEYNLPPSLRPTPVQRTLPHEHAIDGILFPNIRDRMILLRGKYDLVEAFHAYITEFTLHGDDALDHRNWEASDKFLKDFAILVDDEVYSVTNKWRATRGLPPLVRGPDSGHNLGNGLGTGAGLATEFSRALDPVSEGLGLP</sequence>
<keyword evidence="4" id="KW-1185">Reference proteome</keyword>
<feature type="region of interest" description="Disordered" evidence="1">
    <location>
        <begin position="1"/>
        <end position="42"/>
    </location>
</feature>
<feature type="region of interest" description="Disordered" evidence="1">
    <location>
        <begin position="148"/>
        <end position="213"/>
    </location>
</feature>
<dbReference type="Pfam" id="PF00170">
    <property type="entry name" value="bZIP_1"/>
    <property type="match status" value="1"/>
</dbReference>
<dbReference type="PROSITE" id="PS00036">
    <property type="entry name" value="BZIP_BASIC"/>
    <property type="match status" value="1"/>
</dbReference>
<feature type="region of interest" description="Disordered" evidence="1">
    <location>
        <begin position="228"/>
        <end position="313"/>
    </location>
</feature>
<dbReference type="RefSeq" id="XP_028477845.1">
    <property type="nucleotide sequence ID" value="XM_028621393.1"/>
</dbReference>
<reference evidence="3 4" key="1">
    <citation type="submission" date="2018-11" db="EMBL/GenBank/DDBJ databases">
        <title>Genome sequence of Apiotrichum porosum DSM 27194.</title>
        <authorList>
            <person name="Aliyu H."/>
            <person name="Gorte O."/>
            <person name="Ochsenreither K."/>
        </authorList>
    </citation>
    <scope>NUCLEOTIDE SEQUENCE [LARGE SCALE GENOMIC DNA]</scope>
    <source>
        <strain evidence="3 4">DSM 27194</strain>
    </source>
</reference>
<dbReference type="InterPro" id="IPR021833">
    <property type="entry name" value="DUF3425"/>
</dbReference>
<dbReference type="EMBL" id="RSCE01000003">
    <property type="protein sequence ID" value="RSH84397.1"/>
    <property type="molecule type" value="Genomic_DNA"/>
</dbReference>
<dbReference type="PANTHER" id="PTHR38116">
    <property type="entry name" value="CHROMOSOME 7, WHOLE GENOME SHOTGUN SEQUENCE"/>
    <property type="match status" value="1"/>
</dbReference>
<dbReference type="InterPro" id="IPR004827">
    <property type="entry name" value="bZIP"/>
</dbReference>
<evidence type="ECO:0000313" key="4">
    <source>
        <dbReference type="Proteomes" id="UP000279236"/>
    </source>
</evidence>
<dbReference type="Proteomes" id="UP000279236">
    <property type="component" value="Unassembled WGS sequence"/>
</dbReference>
<dbReference type="Gene3D" id="1.20.5.170">
    <property type="match status" value="1"/>
</dbReference>
<dbReference type="SMART" id="SM00338">
    <property type="entry name" value="BRLZ"/>
    <property type="match status" value="1"/>
</dbReference>
<accession>A0A427XZY1</accession>
<evidence type="ECO:0000313" key="3">
    <source>
        <dbReference type="EMBL" id="RSH84397.1"/>
    </source>
</evidence>
<protein>
    <recommendedName>
        <fullName evidence="2">BZIP domain-containing protein</fullName>
    </recommendedName>
</protein>
<dbReference type="AlphaFoldDB" id="A0A427XZY1"/>
<dbReference type="GeneID" id="39590460"/>
<gene>
    <name evidence="3" type="ORF">EHS24_005917</name>
</gene>
<dbReference type="OrthoDB" id="2245989at2759"/>
<dbReference type="GO" id="GO:0003700">
    <property type="term" value="F:DNA-binding transcription factor activity"/>
    <property type="evidence" value="ECO:0007669"/>
    <property type="project" value="InterPro"/>
</dbReference>
<dbReference type="InterPro" id="IPR046347">
    <property type="entry name" value="bZIP_sf"/>
</dbReference>
<dbReference type="PANTHER" id="PTHR38116:SF9">
    <property type="entry name" value="BZIP DOMAIN-CONTAINING PROTEIN"/>
    <property type="match status" value="1"/>
</dbReference>
<evidence type="ECO:0000259" key="2">
    <source>
        <dbReference type="PROSITE" id="PS00036"/>
    </source>
</evidence>
<proteinExistence type="predicted"/>
<feature type="compositionally biased region" description="Polar residues" evidence="1">
    <location>
        <begin position="256"/>
        <end position="279"/>
    </location>
</feature>
<organism evidence="3 4">
    <name type="scientific">Apiotrichum porosum</name>
    <dbReference type="NCBI Taxonomy" id="105984"/>
    <lineage>
        <taxon>Eukaryota</taxon>
        <taxon>Fungi</taxon>
        <taxon>Dikarya</taxon>
        <taxon>Basidiomycota</taxon>
        <taxon>Agaricomycotina</taxon>
        <taxon>Tremellomycetes</taxon>
        <taxon>Trichosporonales</taxon>
        <taxon>Trichosporonaceae</taxon>
        <taxon>Apiotrichum</taxon>
    </lineage>
</organism>